<organism evidence="4 5">
    <name type="scientific">Paralvinella palmiformis</name>
    <dbReference type="NCBI Taxonomy" id="53620"/>
    <lineage>
        <taxon>Eukaryota</taxon>
        <taxon>Metazoa</taxon>
        <taxon>Spiralia</taxon>
        <taxon>Lophotrochozoa</taxon>
        <taxon>Annelida</taxon>
        <taxon>Polychaeta</taxon>
        <taxon>Sedentaria</taxon>
        <taxon>Canalipalpata</taxon>
        <taxon>Terebellida</taxon>
        <taxon>Terebelliformia</taxon>
        <taxon>Alvinellidae</taxon>
        <taxon>Paralvinella</taxon>
    </lineage>
</organism>
<keyword evidence="2" id="KW-0560">Oxidoreductase</keyword>
<proteinExistence type="predicted"/>
<dbReference type="Gene3D" id="3.40.50.720">
    <property type="entry name" value="NAD(P)-binding Rossmann-like Domain"/>
    <property type="match status" value="1"/>
</dbReference>
<dbReference type="Proteomes" id="UP001208570">
    <property type="component" value="Unassembled WGS sequence"/>
</dbReference>
<comment type="caution">
    <text evidence="4">The sequence shown here is derived from an EMBL/GenBank/DDBJ whole genome shotgun (WGS) entry which is preliminary data.</text>
</comment>
<dbReference type="FunFam" id="3.40.50.720:FF:000121">
    <property type="entry name" value="Prostaglandin reductase 2"/>
    <property type="match status" value="1"/>
</dbReference>
<evidence type="ECO:0000313" key="4">
    <source>
        <dbReference type="EMBL" id="KAK2147354.1"/>
    </source>
</evidence>
<reference evidence="4" key="1">
    <citation type="journal article" date="2023" name="Mol. Biol. Evol.">
        <title>Third-Generation Sequencing Reveals the Adaptive Role of the Epigenome in Three Deep-Sea Polychaetes.</title>
        <authorList>
            <person name="Perez M."/>
            <person name="Aroh O."/>
            <person name="Sun Y."/>
            <person name="Lan Y."/>
            <person name="Juniper S.K."/>
            <person name="Young C.R."/>
            <person name="Angers B."/>
            <person name="Qian P.Y."/>
        </authorList>
    </citation>
    <scope>NUCLEOTIDE SEQUENCE</scope>
    <source>
        <strain evidence="4">P08H-3</strain>
    </source>
</reference>
<dbReference type="EMBL" id="JAODUP010000557">
    <property type="protein sequence ID" value="KAK2147354.1"/>
    <property type="molecule type" value="Genomic_DNA"/>
</dbReference>
<dbReference type="InterPro" id="IPR013149">
    <property type="entry name" value="ADH-like_C"/>
</dbReference>
<sequence>MNENSGVDYAVPWIPGKPIHGSSGVGIILQSNHPDYIPGDLVTASTGWPWTKYFIQDLPKSESADKTFQKLDKTMFGQKPSLGLSFIVGLTALIGLWEKGHIVEGANQTLVVSGAAGATGSLAGQMGRLLGCSRVIGICGTDEKCCWLTKNLNFDGTINYRTDNIGEKLKQLCPNGIDVYFDNVGGDISEAVIKQMNTNSHVILCGQISVYNKDVPYPPPLSSDTIAVVKENKITRERFLVLHYKDQFEKAMQQLMQWILSEKIQYKETVAEGIENTGQAFVSMMKGGNIGKQIVHVSDAEL</sequence>
<evidence type="ECO:0000256" key="2">
    <source>
        <dbReference type="ARBA" id="ARBA00023002"/>
    </source>
</evidence>
<dbReference type="PANTHER" id="PTHR43205">
    <property type="entry name" value="PROSTAGLANDIN REDUCTASE"/>
    <property type="match status" value="1"/>
</dbReference>
<evidence type="ECO:0000259" key="3">
    <source>
        <dbReference type="Pfam" id="PF00107"/>
    </source>
</evidence>
<dbReference type="InterPro" id="IPR011032">
    <property type="entry name" value="GroES-like_sf"/>
</dbReference>
<feature type="domain" description="Alcohol dehydrogenase-like C-terminal" evidence="3">
    <location>
        <begin position="119"/>
        <end position="252"/>
    </location>
</feature>
<evidence type="ECO:0000313" key="5">
    <source>
        <dbReference type="Proteomes" id="UP001208570"/>
    </source>
</evidence>
<keyword evidence="5" id="KW-1185">Reference proteome</keyword>
<dbReference type="SUPFAM" id="SSF51735">
    <property type="entry name" value="NAD(P)-binding Rossmann-fold domains"/>
    <property type="match status" value="1"/>
</dbReference>
<evidence type="ECO:0000256" key="1">
    <source>
        <dbReference type="ARBA" id="ARBA00011981"/>
    </source>
</evidence>
<dbReference type="EC" id="1.3.1.48" evidence="1"/>
<dbReference type="InterPro" id="IPR036291">
    <property type="entry name" value="NAD(P)-bd_dom_sf"/>
</dbReference>
<dbReference type="GO" id="GO:0006693">
    <property type="term" value="P:prostaglandin metabolic process"/>
    <property type="evidence" value="ECO:0007669"/>
    <property type="project" value="TreeGrafter"/>
</dbReference>
<dbReference type="PANTHER" id="PTHR43205:SF5">
    <property type="entry name" value="PROSTAGLANDIN REDUCTASE 2"/>
    <property type="match status" value="1"/>
</dbReference>
<accession>A0AAD9MY76</accession>
<dbReference type="AlphaFoldDB" id="A0AAD9MY76"/>
<protein>
    <recommendedName>
        <fullName evidence="1">15-oxoprostaglandin 13-reductase</fullName>
        <ecNumber evidence="1">1.3.1.48</ecNumber>
    </recommendedName>
</protein>
<dbReference type="SUPFAM" id="SSF50129">
    <property type="entry name" value="GroES-like"/>
    <property type="match status" value="2"/>
</dbReference>
<dbReference type="Pfam" id="PF00107">
    <property type="entry name" value="ADH_zinc_N"/>
    <property type="match status" value="1"/>
</dbReference>
<dbReference type="GO" id="GO:0047522">
    <property type="term" value="F:15-oxoprostaglandin 13-reductase [NAD(P)+] activity"/>
    <property type="evidence" value="ECO:0007669"/>
    <property type="project" value="UniProtKB-EC"/>
</dbReference>
<name>A0AAD9MY76_9ANNE</name>
<dbReference type="Gene3D" id="3.90.180.10">
    <property type="entry name" value="Medium-chain alcohol dehydrogenases, catalytic domain"/>
    <property type="match status" value="1"/>
</dbReference>
<gene>
    <name evidence="4" type="ORF">LSH36_557g01035</name>
</gene>
<dbReference type="InterPro" id="IPR045010">
    <property type="entry name" value="MDR_fam"/>
</dbReference>